<keyword evidence="4" id="KW-1185">Reference proteome</keyword>
<evidence type="ECO:0000313" key="3">
    <source>
        <dbReference type="EMBL" id="GHO57604.1"/>
    </source>
</evidence>
<feature type="domain" description="WYL" evidence="2">
    <location>
        <begin position="12"/>
        <end position="53"/>
    </location>
</feature>
<dbReference type="PANTHER" id="PTHR34580">
    <property type="match status" value="1"/>
</dbReference>
<feature type="compositionally biased region" description="Basic residues" evidence="1">
    <location>
        <begin position="188"/>
        <end position="208"/>
    </location>
</feature>
<gene>
    <name evidence="3" type="ORF">KSB_60790</name>
</gene>
<sequence>MRAETFSARLDVTERTFDPYGVVYHEGLWYTIGYCHLRQEQRLFRLDRIALVEPLDETFPFPEDFSALSVVQHALASVPSIWQVEVCLQTTVEEAQRQLSLSSAYFEKTQEGVLVRGEVEDLRWAARRLAGLEIPFLIHRPLELRTVVRQHALTIASYAEQTREKDVPKEADHAQKTGRSEQINSQKANKRGRTPRGRKSAAGRKTHAKSGVVRQPRQLSLDVRTIACLDRMQVNNSELFERLLQLYPPFVEAWTKAGYTLSELSEVGTKISS</sequence>
<feature type="compositionally biased region" description="Basic and acidic residues" evidence="1">
    <location>
        <begin position="162"/>
        <end position="179"/>
    </location>
</feature>
<dbReference type="Proteomes" id="UP000654345">
    <property type="component" value="Unassembled WGS sequence"/>
</dbReference>
<dbReference type="PROSITE" id="PS52050">
    <property type="entry name" value="WYL"/>
    <property type="match status" value="1"/>
</dbReference>
<dbReference type="PANTHER" id="PTHR34580:SF3">
    <property type="entry name" value="PROTEIN PAFB"/>
    <property type="match status" value="1"/>
</dbReference>
<proteinExistence type="predicted"/>
<protein>
    <recommendedName>
        <fullName evidence="2">WYL domain-containing protein</fullName>
    </recommendedName>
</protein>
<dbReference type="EMBL" id="BNJG01000002">
    <property type="protein sequence ID" value="GHO57604.1"/>
    <property type="molecule type" value="Genomic_DNA"/>
</dbReference>
<dbReference type="InterPro" id="IPR026881">
    <property type="entry name" value="WYL_dom"/>
</dbReference>
<evidence type="ECO:0000313" key="4">
    <source>
        <dbReference type="Proteomes" id="UP000654345"/>
    </source>
</evidence>
<organism evidence="3 4">
    <name type="scientific">Ktedonobacter robiniae</name>
    <dbReference type="NCBI Taxonomy" id="2778365"/>
    <lineage>
        <taxon>Bacteria</taxon>
        <taxon>Bacillati</taxon>
        <taxon>Chloroflexota</taxon>
        <taxon>Ktedonobacteria</taxon>
        <taxon>Ktedonobacterales</taxon>
        <taxon>Ktedonobacteraceae</taxon>
        <taxon>Ktedonobacter</taxon>
    </lineage>
</organism>
<name>A0ABQ3UXK8_9CHLR</name>
<dbReference type="Pfam" id="PF13280">
    <property type="entry name" value="WYL"/>
    <property type="match status" value="1"/>
</dbReference>
<accession>A0ABQ3UXK8</accession>
<comment type="caution">
    <text evidence="3">The sequence shown here is derived from an EMBL/GenBank/DDBJ whole genome shotgun (WGS) entry which is preliminary data.</text>
</comment>
<feature type="region of interest" description="Disordered" evidence="1">
    <location>
        <begin position="162"/>
        <end position="214"/>
    </location>
</feature>
<dbReference type="InterPro" id="IPR051534">
    <property type="entry name" value="CBASS_pafABC_assoc_protein"/>
</dbReference>
<reference evidence="3 4" key="1">
    <citation type="journal article" date="2021" name="Int. J. Syst. Evol. Microbiol.">
        <title>Reticulibacter mediterranei gen. nov., sp. nov., within the new family Reticulibacteraceae fam. nov., and Ktedonospora formicarum gen. nov., sp. nov., Ktedonobacter robiniae sp. nov., Dictyobacter formicarum sp. nov. and Dictyobacter arantiisoli sp. nov., belonging to the class Ktedonobacteria.</title>
        <authorList>
            <person name="Yabe S."/>
            <person name="Zheng Y."/>
            <person name="Wang C.M."/>
            <person name="Sakai Y."/>
            <person name="Abe K."/>
            <person name="Yokota A."/>
            <person name="Donadio S."/>
            <person name="Cavaletti L."/>
            <person name="Monciardini P."/>
        </authorList>
    </citation>
    <scope>NUCLEOTIDE SEQUENCE [LARGE SCALE GENOMIC DNA]</scope>
    <source>
        <strain evidence="3 4">SOSP1-30</strain>
    </source>
</reference>
<evidence type="ECO:0000259" key="2">
    <source>
        <dbReference type="Pfam" id="PF13280"/>
    </source>
</evidence>
<evidence type="ECO:0000256" key="1">
    <source>
        <dbReference type="SAM" id="MobiDB-lite"/>
    </source>
</evidence>